<gene>
    <name evidence="7" type="ORF">EDD26_1109</name>
</gene>
<sequence length="309" mass="32311">MSRSLSLLGLGAMGLPMARRLAARGALTVWNRSASRAEALREEALREEARRDEARRDGAADVVVATTPAAAAAEVVLTALPDLPQVREVLEGDDGLLAGWRAAGVEHPMLVVHGTVSPVALRELADELAAQGIDVVDAPMSGGVLGAAEGRISFFVGGSERQVAELAELLEPCASRVTRMGGTGTGAMAKLCNQLIVAETVTALSEAFALARASGIDAETLADALGSGLASSEVLRQKRHHWITESFEPGGTIDYQVKDLRFAREAADDAGLRLDAARTALALFEAASAAGDGGLDHSGIYQTIRRPQR</sequence>
<dbReference type="Pfam" id="PF14833">
    <property type="entry name" value="NAD_binding_11"/>
    <property type="match status" value="1"/>
</dbReference>
<dbReference type="InterPro" id="IPR036291">
    <property type="entry name" value="NAD(P)-bd_dom_sf"/>
</dbReference>
<keyword evidence="8" id="KW-1185">Reference proteome</keyword>
<accession>A0A3N2ARR3</accession>
<dbReference type="AlphaFoldDB" id="A0A3N2ARR3"/>
<proteinExistence type="inferred from homology"/>
<evidence type="ECO:0000256" key="1">
    <source>
        <dbReference type="ARBA" id="ARBA00009080"/>
    </source>
</evidence>
<dbReference type="GO" id="GO:0050661">
    <property type="term" value="F:NADP binding"/>
    <property type="evidence" value="ECO:0007669"/>
    <property type="project" value="InterPro"/>
</dbReference>
<reference evidence="7 8" key="1">
    <citation type="submission" date="2018-11" db="EMBL/GenBank/DDBJ databases">
        <title>Sequencing the genomes of 1000 actinobacteria strains.</title>
        <authorList>
            <person name="Klenk H.-P."/>
        </authorList>
    </citation>
    <scope>NUCLEOTIDE SEQUENCE [LARGE SCALE GENOMIC DNA]</scope>
    <source>
        <strain evidence="7 8">DSM 9580</strain>
    </source>
</reference>
<evidence type="ECO:0000256" key="3">
    <source>
        <dbReference type="ARBA" id="ARBA00023027"/>
    </source>
</evidence>
<comment type="caution">
    <text evidence="7">The sequence shown here is derived from an EMBL/GenBank/DDBJ whole genome shotgun (WGS) entry which is preliminary data.</text>
</comment>
<dbReference type="RefSeq" id="WP_123696797.1">
    <property type="nucleotide sequence ID" value="NZ_RKHJ01000001.1"/>
</dbReference>
<evidence type="ECO:0000259" key="5">
    <source>
        <dbReference type="Pfam" id="PF03446"/>
    </source>
</evidence>
<protein>
    <submittedName>
        <fullName evidence="7">2-hydroxy-3-oxopropionate reductase</fullName>
    </submittedName>
</protein>
<keyword evidence="3" id="KW-0520">NAD</keyword>
<organism evidence="7 8">
    <name type="scientific">Agrococcus jenensis</name>
    <dbReference type="NCBI Taxonomy" id="46353"/>
    <lineage>
        <taxon>Bacteria</taxon>
        <taxon>Bacillati</taxon>
        <taxon>Actinomycetota</taxon>
        <taxon>Actinomycetes</taxon>
        <taxon>Micrococcales</taxon>
        <taxon>Microbacteriaceae</taxon>
        <taxon>Agrococcus</taxon>
    </lineage>
</organism>
<dbReference type="SUPFAM" id="SSF48179">
    <property type="entry name" value="6-phosphogluconate dehydrogenase C-terminal domain-like"/>
    <property type="match status" value="1"/>
</dbReference>
<evidence type="ECO:0000256" key="4">
    <source>
        <dbReference type="PIRSR" id="PIRSR000103-1"/>
    </source>
</evidence>
<dbReference type="Pfam" id="PF03446">
    <property type="entry name" value="NAD_binding_2"/>
    <property type="match status" value="1"/>
</dbReference>
<feature type="domain" description="6-phosphogluconate dehydrogenase NADP-binding" evidence="5">
    <location>
        <begin position="5"/>
        <end position="181"/>
    </location>
</feature>
<dbReference type="InterPro" id="IPR015815">
    <property type="entry name" value="HIBADH-related"/>
</dbReference>
<dbReference type="PIRSF" id="PIRSF000103">
    <property type="entry name" value="HIBADH"/>
    <property type="match status" value="1"/>
</dbReference>
<dbReference type="PANTHER" id="PTHR43060:SF15">
    <property type="entry name" value="3-HYDROXYISOBUTYRATE DEHYDROGENASE-LIKE 1, MITOCHONDRIAL-RELATED"/>
    <property type="match status" value="1"/>
</dbReference>
<dbReference type="Gene3D" id="3.40.50.720">
    <property type="entry name" value="NAD(P)-binding Rossmann-like Domain"/>
    <property type="match status" value="1"/>
</dbReference>
<name>A0A3N2ARR3_9MICO</name>
<dbReference type="GO" id="GO:0016054">
    <property type="term" value="P:organic acid catabolic process"/>
    <property type="evidence" value="ECO:0007669"/>
    <property type="project" value="UniProtKB-ARBA"/>
</dbReference>
<feature type="active site" evidence="4">
    <location>
        <position position="190"/>
    </location>
</feature>
<dbReference type="SUPFAM" id="SSF51735">
    <property type="entry name" value="NAD(P)-binding Rossmann-fold domains"/>
    <property type="match status" value="1"/>
</dbReference>
<dbReference type="InterPro" id="IPR002204">
    <property type="entry name" value="3-OH-isobutyrate_DH-rel_CS"/>
</dbReference>
<dbReference type="EMBL" id="RKHJ01000001">
    <property type="protein sequence ID" value="ROR65740.1"/>
    <property type="molecule type" value="Genomic_DNA"/>
</dbReference>
<dbReference type="InterPro" id="IPR013328">
    <property type="entry name" value="6PGD_dom2"/>
</dbReference>
<feature type="domain" description="3-hydroxyisobutyrate dehydrogenase-like NAD-binding" evidence="6">
    <location>
        <begin position="184"/>
        <end position="303"/>
    </location>
</feature>
<dbReference type="Gene3D" id="1.10.1040.10">
    <property type="entry name" value="N-(1-d-carboxylethyl)-l-norvaline Dehydrogenase, domain 2"/>
    <property type="match status" value="1"/>
</dbReference>
<comment type="similarity">
    <text evidence="1">Belongs to the HIBADH-related family.</text>
</comment>
<dbReference type="OrthoDB" id="3185659at2"/>
<evidence type="ECO:0000313" key="7">
    <source>
        <dbReference type="EMBL" id="ROR65740.1"/>
    </source>
</evidence>
<dbReference type="InterPro" id="IPR029154">
    <property type="entry name" value="HIBADH-like_NADP-bd"/>
</dbReference>
<dbReference type="GO" id="GO:0051287">
    <property type="term" value="F:NAD binding"/>
    <property type="evidence" value="ECO:0007669"/>
    <property type="project" value="InterPro"/>
</dbReference>
<dbReference type="InterPro" id="IPR006115">
    <property type="entry name" value="6PGDH_NADP-bd"/>
</dbReference>
<dbReference type="GO" id="GO:0016491">
    <property type="term" value="F:oxidoreductase activity"/>
    <property type="evidence" value="ECO:0007669"/>
    <property type="project" value="UniProtKB-KW"/>
</dbReference>
<keyword evidence="2" id="KW-0560">Oxidoreductase</keyword>
<evidence type="ECO:0000259" key="6">
    <source>
        <dbReference type="Pfam" id="PF14833"/>
    </source>
</evidence>
<dbReference type="Proteomes" id="UP000275456">
    <property type="component" value="Unassembled WGS sequence"/>
</dbReference>
<evidence type="ECO:0000256" key="2">
    <source>
        <dbReference type="ARBA" id="ARBA00023002"/>
    </source>
</evidence>
<evidence type="ECO:0000313" key="8">
    <source>
        <dbReference type="Proteomes" id="UP000275456"/>
    </source>
</evidence>
<dbReference type="PROSITE" id="PS00895">
    <property type="entry name" value="3_HYDROXYISOBUT_DH"/>
    <property type="match status" value="1"/>
</dbReference>
<dbReference type="InterPro" id="IPR008927">
    <property type="entry name" value="6-PGluconate_DH-like_C_sf"/>
</dbReference>
<dbReference type="PANTHER" id="PTHR43060">
    <property type="entry name" value="3-HYDROXYISOBUTYRATE DEHYDROGENASE-LIKE 1, MITOCHONDRIAL-RELATED"/>
    <property type="match status" value="1"/>
</dbReference>